<gene>
    <name evidence="10" type="ORF">ODALV1_LOCUS1402</name>
</gene>
<evidence type="ECO:0000256" key="3">
    <source>
        <dbReference type="ARBA" id="ARBA00022741"/>
    </source>
</evidence>
<dbReference type="EMBL" id="CAXLJM020000004">
    <property type="protein sequence ID" value="CAL8070751.1"/>
    <property type="molecule type" value="Genomic_DNA"/>
</dbReference>
<dbReference type="InterPro" id="IPR003439">
    <property type="entry name" value="ABC_transporter-like_ATP-bd"/>
</dbReference>
<feature type="transmembrane region" description="Helical" evidence="8">
    <location>
        <begin position="310"/>
        <end position="329"/>
    </location>
</feature>
<organism evidence="10 11">
    <name type="scientific">Orchesella dallaii</name>
    <dbReference type="NCBI Taxonomy" id="48710"/>
    <lineage>
        <taxon>Eukaryota</taxon>
        <taxon>Metazoa</taxon>
        <taxon>Ecdysozoa</taxon>
        <taxon>Arthropoda</taxon>
        <taxon>Hexapoda</taxon>
        <taxon>Collembola</taxon>
        <taxon>Entomobryomorpha</taxon>
        <taxon>Entomobryoidea</taxon>
        <taxon>Orchesellidae</taxon>
        <taxon>Orchesellinae</taxon>
        <taxon>Orchesella</taxon>
    </lineage>
</organism>
<accession>A0ABP1PLL1</accession>
<dbReference type="InterPro" id="IPR027417">
    <property type="entry name" value="P-loop_NTPase"/>
</dbReference>
<protein>
    <recommendedName>
        <fullName evidence="9">ABC transporter domain-containing protein</fullName>
    </recommendedName>
</protein>
<keyword evidence="2 8" id="KW-0812">Transmembrane</keyword>
<dbReference type="Proteomes" id="UP001642540">
    <property type="component" value="Unassembled WGS sequence"/>
</dbReference>
<keyword evidence="5 8" id="KW-1133">Transmembrane helix</keyword>
<evidence type="ECO:0000256" key="4">
    <source>
        <dbReference type="ARBA" id="ARBA00022840"/>
    </source>
</evidence>
<dbReference type="InterPro" id="IPR026082">
    <property type="entry name" value="ABCA"/>
</dbReference>
<feature type="region of interest" description="Disordered" evidence="7">
    <location>
        <begin position="868"/>
        <end position="896"/>
    </location>
</feature>
<sequence>MKAVFHSFLFYFIIPLLLIWIVVFQAKLFILPHQTNPSRTLTARAFDANIGHDHADLVMYYRTAYADNSIQYTDLIEDILNPYGIKLGVYERVSTKLYEDIFVPPGVVGYAKEIRMAAFELIRPEVMKSEFDIDFIGYFSSGALHSAPIVLNIINNVLLRVAYDNPNGRIMSLTTVNDPLPQVKPPKFGVECGVTCTVLAVMMSFAIAFLSHSCIILPMWERQNGMKHLQLMCGVHPVTYWVSNFIYDAFFMFSVVVIIVMIFNADYYQTFSSAELVGAIWIICTIYLVWSGMMFAYFMSVLIPIKYNGYNFLAGLHLFVGIIPIMFLSNDGGAAVFFRNVFVLFLPPFTITSAFRNYFDIASKRDTCRGVNDYIKKVCNVKSTTAHEHFIHKGHYTSETEQFAKVSMQDVDLAMCCDRICLPVKSCYKPPAAFNTSAETWDSTGLITDTIALFFQGFIYLGLLIMVERGVIEKYMQRIYSRFMNYREQGFKMARKSHDIYQESLAVQSKVKGAKKNVVSNNEVDLICLNLNKSTSTRILIQDFNLEAKSGQCIAILGGGGSGKTCIAKMIAGEMMPTRGNCYIHRKNLFHKRKDYLAYIGYCPQKTSLYTDFTGSQMCKLMGRLRGVPGHLLDTHAAKWLNVFGLEEVAHDKCKYYAQGMRQRLGAAMALIGGPSIILLDEPTTDVDPFARERFWSVIEHIQREGHTIILTTYSTEEAFSLAEKVVVIAAGNMQCVGSPENLQTKYGKGHTILFKLKHELILSSGAVMVMMPTIEEFKKKVQESFEHIDLLDEHDDLMMYFLRDARLSWAFVFRSMHALAVEYNSVIESFDVSESEIEDIFIFMTNKHHELDKPRRSEPQMLLQTRLKDGEGNGDGKQKQVRRSMNTKKRLTNIV</sequence>
<feature type="transmembrane region" description="Helical" evidence="8">
    <location>
        <begin position="276"/>
        <end position="298"/>
    </location>
</feature>
<feature type="transmembrane region" description="Helical" evidence="8">
    <location>
        <begin position="336"/>
        <end position="355"/>
    </location>
</feature>
<dbReference type="PANTHER" id="PTHR19229:SF250">
    <property type="entry name" value="ABC TRANSPORTER DOMAIN-CONTAINING PROTEIN-RELATED"/>
    <property type="match status" value="1"/>
</dbReference>
<dbReference type="PANTHER" id="PTHR19229">
    <property type="entry name" value="ATP-BINDING CASSETTE TRANSPORTER SUBFAMILY A ABCA"/>
    <property type="match status" value="1"/>
</dbReference>
<keyword evidence="6 8" id="KW-0472">Membrane</keyword>
<evidence type="ECO:0000259" key="9">
    <source>
        <dbReference type="PROSITE" id="PS50893"/>
    </source>
</evidence>
<evidence type="ECO:0000313" key="11">
    <source>
        <dbReference type="Proteomes" id="UP001642540"/>
    </source>
</evidence>
<comment type="caution">
    <text evidence="10">The sequence shown here is derived from an EMBL/GenBank/DDBJ whole genome shotgun (WGS) entry which is preliminary data.</text>
</comment>
<reference evidence="10 11" key="1">
    <citation type="submission" date="2024-08" db="EMBL/GenBank/DDBJ databases">
        <authorList>
            <person name="Cucini C."/>
            <person name="Frati F."/>
        </authorList>
    </citation>
    <scope>NUCLEOTIDE SEQUENCE [LARGE SCALE GENOMIC DNA]</scope>
</reference>
<feature type="transmembrane region" description="Helical" evidence="8">
    <location>
        <begin position="194"/>
        <end position="220"/>
    </location>
</feature>
<dbReference type="Gene3D" id="3.40.50.300">
    <property type="entry name" value="P-loop containing nucleotide triphosphate hydrolases"/>
    <property type="match status" value="1"/>
</dbReference>
<evidence type="ECO:0000256" key="7">
    <source>
        <dbReference type="SAM" id="MobiDB-lite"/>
    </source>
</evidence>
<evidence type="ECO:0000256" key="8">
    <source>
        <dbReference type="SAM" id="Phobius"/>
    </source>
</evidence>
<dbReference type="PROSITE" id="PS50893">
    <property type="entry name" value="ABC_TRANSPORTER_2"/>
    <property type="match status" value="1"/>
</dbReference>
<feature type="compositionally biased region" description="Basic and acidic residues" evidence="7">
    <location>
        <begin position="868"/>
        <end position="879"/>
    </location>
</feature>
<feature type="domain" description="ABC transporter" evidence="9">
    <location>
        <begin position="526"/>
        <end position="756"/>
    </location>
</feature>
<dbReference type="InterPro" id="IPR003593">
    <property type="entry name" value="AAA+_ATPase"/>
</dbReference>
<dbReference type="Pfam" id="PF00005">
    <property type="entry name" value="ABC_tran"/>
    <property type="match status" value="1"/>
</dbReference>
<evidence type="ECO:0000313" key="10">
    <source>
        <dbReference type="EMBL" id="CAL8070751.1"/>
    </source>
</evidence>
<keyword evidence="11" id="KW-1185">Reference proteome</keyword>
<keyword evidence="3" id="KW-0547">Nucleotide-binding</keyword>
<feature type="transmembrane region" description="Helical" evidence="8">
    <location>
        <begin position="451"/>
        <end position="472"/>
    </location>
</feature>
<name>A0ABP1PLL1_9HEXA</name>
<dbReference type="InterPro" id="IPR013525">
    <property type="entry name" value="ABC2_TM"/>
</dbReference>
<keyword evidence="4" id="KW-0067">ATP-binding</keyword>
<proteinExistence type="predicted"/>
<dbReference type="SUPFAM" id="SSF52540">
    <property type="entry name" value="P-loop containing nucleoside triphosphate hydrolases"/>
    <property type="match status" value="1"/>
</dbReference>
<evidence type="ECO:0000256" key="1">
    <source>
        <dbReference type="ARBA" id="ARBA00004141"/>
    </source>
</evidence>
<evidence type="ECO:0000256" key="6">
    <source>
        <dbReference type="ARBA" id="ARBA00023136"/>
    </source>
</evidence>
<dbReference type="Pfam" id="PF12698">
    <property type="entry name" value="ABC2_membrane_3"/>
    <property type="match status" value="1"/>
</dbReference>
<feature type="compositionally biased region" description="Basic residues" evidence="7">
    <location>
        <begin position="880"/>
        <end position="896"/>
    </location>
</feature>
<evidence type="ECO:0000256" key="2">
    <source>
        <dbReference type="ARBA" id="ARBA00022692"/>
    </source>
</evidence>
<feature type="transmembrane region" description="Helical" evidence="8">
    <location>
        <begin position="6"/>
        <end position="30"/>
    </location>
</feature>
<dbReference type="SMART" id="SM00382">
    <property type="entry name" value="AAA"/>
    <property type="match status" value="1"/>
</dbReference>
<evidence type="ECO:0000256" key="5">
    <source>
        <dbReference type="ARBA" id="ARBA00022989"/>
    </source>
</evidence>
<feature type="transmembrane region" description="Helical" evidence="8">
    <location>
        <begin position="240"/>
        <end position="264"/>
    </location>
</feature>
<comment type="subcellular location">
    <subcellularLocation>
        <location evidence="1">Membrane</location>
        <topology evidence="1">Multi-pass membrane protein</topology>
    </subcellularLocation>
</comment>